<keyword evidence="3" id="KW-1185">Reference proteome</keyword>
<dbReference type="EMBL" id="RBAK01000004">
    <property type="protein sequence ID" value="RKN47665.1"/>
    <property type="molecule type" value="Genomic_DNA"/>
</dbReference>
<comment type="caution">
    <text evidence="2">The sequence shown here is derived from an EMBL/GenBank/DDBJ whole genome shotgun (WGS) entry which is preliminary data.</text>
</comment>
<keyword evidence="1" id="KW-0732">Signal</keyword>
<feature type="signal peptide" evidence="1">
    <location>
        <begin position="1"/>
        <end position="19"/>
    </location>
</feature>
<proteinExistence type="predicted"/>
<dbReference type="AlphaFoldDB" id="A0A3A9ZHR7"/>
<gene>
    <name evidence="2" type="ORF">D7223_12995</name>
</gene>
<evidence type="ECO:0000313" key="3">
    <source>
        <dbReference type="Proteomes" id="UP000281726"/>
    </source>
</evidence>
<evidence type="ECO:0000256" key="1">
    <source>
        <dbReference type="SAM" id="SignalP"/>
    </source>
</evidence>
<dbReference type="Proteomes" id="UP000281726">
    <property type="component" value="Unassembled WGS sequence"/>
</dbReference>
<organism evidence="2 3">
    <name type="scientific">Micromonospora endolithica</name>
    <dbReference type="NCBI Taxonomy" id="230091"/>
    <lineage>
        <taxon>Bacteria</taxon>
        <taxon>Bacillati</taxon>
        <taxon>Actinomycetota</taxon>
        <taxon>Actinomycetes</taxon>
        <taxon>Micromonosporales</taxon>
        <taxon>Micromonosporaceae</taxon>
        <taxon>Micromonospora</taxon>
    </lineage>
</organism>
<evidence type="ECO:0008006" key="4">
    <source>
        <dbReference type="Google" id="ProtNLM"/>
    </source>
</evidence>
<protein>
    <recommendedName>
        <fullName evidence="4">DUF3465 domain-containing protein</fullName>
    </recommendedName>
</protein>
<evidence type="ECO:0000313" key="2">
    <source>
        <dbReference type="EMBL" id="RKN47665.1"/>
    </source>
</evidence>
<feature type="chain" id="PRO_5017248252" description="DUF3465 domain-containing protein" evidence="1">
    <location>
        <begin position="20"/>
        <end position="131"/>
    </location>
</feature>
<reference evidence="2 3" key="1">
    <citation type="journal article" date="2004" name="Syst. Appl. Microbiol.">
        <title>Cryptoendolithic actinomycetes from antarctic sandstone rock samples: Micromonospora endolithica sp. nov. and two isolates related to Micromonospora coerulea Jensen 1932.</title>
        <authorList>
            <person name="Hirsch P."/>
            <person name="Mevs U."/>
            <person name="Kroppenstedt R.M."/>
            <person name="Schumann P."/>
            <person name="Stackebrandt E."/>
        </authorList>
    </citation>
    <scope>NUCLEOTIDE SEQUENCE [LARGE SCALE GENOMIC DNA]</scope>
    <source>
        <strain evidence="2 3">JCM 12677</strain>
    </source>
</reference>
<sequence length="131" mass="13632">MAALASVVLLAAGCTGESAAPRPSPEPAPTTARGTVARAEVGDRLTVTASVERVITDAAFVVRDVDLTDGTLLVLITGPSIPAPPQLVTVQGTVIRFSHRDLTDRYDLGPPGPYRAFEGGRALVAQEITVR</sequence>
<name>A0A3A9ZHR7_9ACTN</name>
<accession>A0A3A9ZHR7</accession>